<dbReference type="Proteomes" id="UP000032408">
    <property type="component" value="Chromosome"/>
</dbReference>
<dbReference type="OrthoDB" id="1055at2157"/>
<evidence type="ECO:0000313" key="1">
    <source>
        <dbReference type="EMBL" id="AJW70301.1"/>
    </source>
</evidence>
<dbReference type="RefSeq" id="WP_048115562.1">
    <property type="nucleotide sequence ID" value="NZ_CP011070.1"/>
</dbReference>
<accession>A0A0D5C0R3</accession>
<proteinExistence type="predicted"/>
<dbReference type="AlphaFoldDB" id="A0A0D5C0R3"/>
<dbReference type="EMBL" id="CP011070">
    <property type="protein sequence ID" value="AJW70301.1"/>
    <property type="molecule type" value="Genomic_DNA"/>
</dbReference>
<gene>
    <name evidence="1" type="ORF">NADRNF5_0605</name>
</gene>
<name>A0A0D5C0R3_9ARCH</name>
<dbReference type="STRING" id="1580092.NADRNF5_0605"/>
<evidence type="ECO:0000313" key="2">
    <source>
        <dbReference type="Proteomes" id="UP000032408"/>
    </source>
</evidence>
<dbReference type="GeneID" id="24819838"/>
<sequence>MSLIGMYVLNTKYDEQKTRLALDILYGDRKNQFRELSLVLLNQKALHMMPHWKEYILNFCLDVEESFLTWSDQKPLLANSPQKSLMILRRLGQKKTSMNQIAHLLNISYDLSLEFKELYRRL</sequence>
<protein>
    <submittedName>
        <fullName evidence="1">Uncharacterized protein</fullName>
    </submittedName>
</protein>
<dbReference type="KEGG" id="nin:NADRNF5_0605"/>
<organism evidence="1 2">
    <name type="scientific">Nitrosopumilus adriaticus</name>
    <dbReference type="NCBI Taxonomy" id="1580092"/>
    <lineage>
        <taxon>Archaea</taxon>
        <taxon>Nitrososphaerota</taxon>
        <taxon>Nitrososphaeria</taxon>
        <taxon>Nitrosopumilales</taxon>
        <taxon>Nitrosopumilaceae</taxon>
        <taxon>Nitrosopumilus</taxon>
    </lineage>
</organism>
<dbReference type="HOGENOM" id="CLU_1987516_0_0_2"/>
<reference evidence="2" key="1">
    <citation type="submission" date="2015-03" db="EMBL/GenBank/DDBJ databases">
        <title>Characterization of two novel Thaumarchaeota isolated from the Northern Adriatic Sea.</title>
        <authorList>
            <person name="Bayer B."/>
            <person name="Vojvoda J."/>
            <person name="Offre P."/>
            <person name="Srivastava A."/>
            <person name="Elisabeth N."/>
            <person name="Garcia J.A.L."/>
            <person name="Schleper C."/>
            <person name="Herndl G.J."/>
        </authorList>
    </citation>
    <scope>NUCLEOTIDE SEQUENCE [LARGE SCALE GENOMIC DNA]</scope>
    <source>
        <strain evidence="2">NF5</strain>
    </source>
</reference>
<reference evidence="1 2" key="2">
    <citation type="journal article" date="2016" name="ISME J.">
        <title>Physiological and genomic characterization of two novel marine thaumarchaeal strains indicates niche differentiation.</title>
        <authorList>
            <person name="Bayer B."/>
            <person name="Vojvoda J."/>
            <person name="Offre P."/>
            <person name="Alves R.J."/>
            <person name="Elisabeth N.H."/>
            <person name="Garcia J.A."/>
            <person name="Volland J.M."/>
            <person name="Srivastava A."/>
            <person name="Schleper C."/>
            <person name="Herndl G.J."/>
        </authorList>
    </citation>
    <scope>NUCLEOTIDE SEQUENCE [LARGE SCALE GENOMIC DNA]</scope>
    <source>
        <strain evidence="1 2">NF5</strain>
    </source>
</reference>
<keyword evidence="2" id="KW-1185">Reference proteome</keyword>